<protein>
    <submittedName>
        <fullName evidence="1">DNA alkylation repair protein</fullName>
    </submittedName>
</protein>
<dbReference type="Pfam" id="PF08713">
    <property type="entry name" value="DNA_alkylation"/>
    <property type="match status" value="1"/>
</dbReference>
<proteinExistence type="predicted"/>
<sequence>MSAAALKLYFGRELADRLSRLIRPHFPEFPAEVFIDSVTEQVGSLELKGRVAVIADELRKALPADYPVALNILLPILGPENETEEGMFNNGYFLMPIAYFVEKYGLSHFELSMHAMYEITKRHTSEYAIRPYLELHLEDTFERLSHWSRDANLHVRRLVSEGTRPRLPWARRIHAIHGDPANNLVLLEPLWNDPSFYVRKSVANHLNDLKKDYKGITLEWLHEHCDRGGKHSSWMVRHSLRSLIKSEDHEAIALLEKHRGQSDS</sequence>
<dbReference type="EMBL" id="JBHLVF010000041">
    <property type="protein sequence ID" value="MFC0394432.1"/>
    <property type="molecule type" value="Genomic_DNA"/>
</dbReference>
<gene>
    <name evidence="1" type="ORF">ACFFJ8_24125</name>
</gene>
<evidence type="ECO:0000313" key="1">
    <source>
        <dbReference type="EMBL" id="MFC0394432.1"/>
    </source>
</evidence>
<dbReference type="Proteomes" id="UP001589818">
    <property type="component" value="Unassembled WGS sequence"/>
</dbReference>
<keyword evidence="2" id="KW-1185">Reference proteome</keyword>
<comment type="caution">
    <text evidence="1">The sequence shown here is derived from an EMBL/GenBank/DDBJ whole genome shotgun (WGS) entry which is preliminary data.</text>
</comment>
<dbReference type="SUPFAM" id="SSF48371">
    <property type="entry name" value="ARM repeat"/>
    <property type="match status" value="1"/>
</dbReference>
<dbReference type="InterPro" id="IPR016024">
    <property type="entry name" value="ARM-type_fold"/>
</dbReference>
<organism evidence="1 2">
    <name type="scientific">Paenibacillus mendelii</name>
    <dbReference type="NCBI Taxonomy" id="206163"/>
    <lineage>
        <taxon>Bacteria</taxon>
        <taxon>Bacillati</taxon>
        <taxon>Bacillota</taxon>
        <taxon>Bacilli</taxon>
        <taxon>Bacillales</taxon>
        <taxon>Paenibacillaceae</taxon>
        <taxon>Paenibacillus</taxon>
    </lineage>
</organism>
<accession>A0ABV6JFV9</accession>
<reference evidence="1 2" key="1">
    <citation type="submission" date="2024-09" db="EMBL/GenBank/DDBJ databases">
        <authorList>
            <person name="Sun Q."/>
            <person name="Mori K."/>
        </authorList>
    </citation>
    <scope>NUCLEOTIDE SEQUENCE [LARGE SCALE GENOMIC DNA]</scope>
    <source>
        <strain evidence="1 2">CCM 4839</strain>
    </source>
</reference>
<name>A0ABV6JFV9_9BACL</name>
<dbReference type="Gene3D" id="1.25.40.290">
    <property type="entry name" value="ARM repeat domains"/>
    <property type="match status" value="1"/>
</dbReference>
<evidence type="ECO:0000313" key="2">
    <source>
        <dbReference type="Proteomes" id="UP001589818"/>
    </source>
</evidence>
<dbReference type="RefSeq" id="WP_204815572.1">
    <property type="nucleotide sequence ID" value="NZ_JANHOF010000001.1"/>
</dbReference>
<dbReference type="InterPro" id="IPR014825">
    <property type="entry name" value="DNA_alkylation"/>
</dbReference>